<evidence type="ECO:0000256" key="10">
    <source>
        <dbReference type="ARBA" id="ARBA00023172"/>
    </source>
</evidence>
<dbReference type="GO" id="GO:0003676">
    <property type="term" value="F:nucleic acid binding"/>
    <property type="evidence" value="ECO:0007669"/>
    <property type="project" value="InterPro"/>
</dbReference>
<keyword evidence="17" id="KW-1185">Reference proteome</keyword>
<keyword evidence="4" id="KW-0540">Nuclease</keyword>
<evidence type="ECO:0000256" key="13">
    <source>
        <dbReference type="ARBA" id="ARBA00029523"/>
    </source>
</evidence>
<keyword evidence="6" id="KW-0255">Endonuclease</keyword>
<dbReference type="InterPro" id="IPR004612">
    <property type="entry name" value="Resolv_RecU"/>
</dbReference>
<sequence>MKAIRAYRNTANRGRALEDLVELSNERYRRNGIAVIHRVPAAWLPIRDGRGRIVSAKIEKKAAVDFIGHVLIPGGRALPVAFEAKEVSKGRRWPLSRLEEHQYQYLADCARTGAAAFVLVAFWELGRFFILPFSVLAIKEADRRNGGPASVRAGEQGLVEVSFPDYLKAVVESPEIFI</sequence>
<dbReference type="GO" id="GO:0004519">
    <property type="term" value="F:endonuclease activity"/>
    <property type="evidence" value="ECO:0007669"/>
    <property type="project" value="UniProtKB-KW"/>
</dbReference>
<evidence type="ECO:0000256" key="11">
    <source>
        <dbReference type="ARBA" id="ARBA00023204"/>
    </source>
</evidence>
<evidence type="ECO:0000256" key="3">
    <source>
        <dbReference type="ARBA" id="ARBA00022490"/>
    </source>
</evidence>
<evidence type="ECO:0000256" key="2">
    <source>
        <dbReference type="ARBA" id="ARBA00004496"/>
    </source>
</evidence>
<dbReference type="GO" id="GO:0046872">
    <property type="term" value="F:metal ion binding"/>
    <property type="evidence" value="ECO:0007669"/>
    <property type="project" value="UniProtKB-KW"/>
</dbReference>
<dbReference type="EMBL" id="VCDX01000013">
    <property type="protein sequence ID" value="TYL08961.1"/>
    <property type="molecule type" value="Genomic_DNA"/>
</dbReference>
<keyword evidence="10" id="KW-0233">DNA recombination</keyword>
<dbReference type="InterPro" id="IPR011856">
    <property type="entry name" value="tRNA_endonuc-like_dom_sf"/>
</dbReference>
<keyword evidence="5" id="KW-0479">Metal-binding</keyword>
<dbReference type="EMBL" id="CP017019">
    <property type="protein sequence ID" value="AOQ23072.1"/>
    <property type="molecule type" value="Genomic_DNA"/>
</dbReference>
<proteinExistence type="inferred from homology"/>
<evidence type="ECO:0000256" key="6">
    <source>
        <dbReference type="ARBA" id="ARBA00022759"/>
    </source>
</evidence>
<dbReference type="GO" id="GO:0016787">
    <property type="term" value="F:hydrolase activity"/>
    <property type="evidence" value="ECO:0007669"/>
    <property type="project" value="UniProtKB-KW"/>
</dbReference>
<protein>
    <recommendedName>
        <fullName evidence="13">Holliday junction resolvase RecU</fullName>
    </recommendedName>
</protein>
<reference evidence="14 16" key="1">
    <citation type="submission" date="2016-08" db="EMBL/GenBank/DDBJ databases">
        <title>Moorella thermoacetica DSM 103132.</title>
        <authorList>
            <person name="Jendresen C.B."/>
            <person name="Redl S.M."/>
            <person name="Jensen T.O."/>
            <person name="Nielsen A.T."/>
        </authorList>
    </citation>
    <scope>NUCLEOTIDE SEQUENCE [LARGE SCALE GENOMIC DNA]</scope>
    <source>
        <strain evidence="14 16">DSM 103132</strain>
    </source>
</reference>
<keyword evidence="9" id="KW-0460">Magnesium</keyword>
<keyword evidence="11" id="KW-0234">DNA repair</keyword>
<evidence type="ECO:0000313" key="14">
    <source>
        <dbReference type="EMBL" id="AOQ23072.1"/>
    </source>
</evidence>
<dbReference type="Proteomes" id="UP000094598">
    <property type="component" value="Chromosome"/>
</dbReference>
<organism evidence="14 16">
    <name type="scientific">Neomoorella thermoacetica</name>
    <name type="common">Clostridium thermoaceticum</name>
    <dbReference type="NCBI Taxonomy" id="1525"/>
    <lineage>
        <taxon>Bacteria</taxon>
        <taxon>Bacillati</taxon>
        <taxon>Bacillota</taxon>
        <taxon>Clostridia</taxon>
        <taxon>Neomoorellales</taxon>
        <taxon>Neomoorellaceae</taxon>
        <taxon>Neomoorella</taxon>
    </lineage>
</organism>
<dbReference type="RefSeq" id="WP_069588277.1">
    <property type="nucleotide sequence ID" value="NZ_CP017019.1"/>
</dbReference>
<evidence type="ECO:0000256" key="1">
    <source>
        <dbReference type="ARBA" id="ARBA00001946"/>
    </source>
</evidence>
<gene>
    <name evidence="14" type="primary">recU</name>
    <name evidence="14" type="ORF">Maut_00609</name>
    <name evidence="15" type="ORF">MTAT_26250</name>
</gene>
<keyword evidence="7" id="KW-0227">DNA damage</keyword>
<dbReference type="Gene3D" id="3.40.1350.10">
    <property type="match status" value="1"/>
</dbReference>
<dbReference type="Proteomes" id="UP000322283">
    <property type="component" value="Unassembled WGS sequence"/>
</dbReference>
<dbReference type="InterPro" id="IPR011335">
    <property type="entry name" value="Restrct_endonuc-II-like"/>
</dbReference>
<evidence type="ECO:0000313" key="17">
    <source>
        <dbReference type="Proteomes" id="UP000322283"/>
    </source>
</evidence>
<evidence type="ECO:0000313" key="15">
    <source>
        <dbReference type="EMBL" id="TYL08961.1"/>
    </source>
</evidence>
<evidence type="ECO:0000256" key="12">
    <source>
        <dbReference type="ARBA" id="ARBA00023447"/>
    </source>
</evidence>
<dbReference type="GO" id="GO:0006281">
    <property type="term" value="P:DNA repair"/>
    <property type="evidence" value="ECO:0007669"/>
    <property type="project" value="UniProtKB-KW"/>
</dbReference>
<reference evidence="15 17" key="2">
    <citation type="submission" date="2019-05" db="EMBL/GenBank/DDBJ databases">
        <title>Genome sequence of Moorella thermoacetica ATCC 33924.</title>
        <authorList>
            <person name="Poehlein A."/>
            <person name="Bengelsdorf F.R."/>
            <person name="Duerre P."/>
            <person name="Daniel R."/>
        </authorList>
    </citation>
    <scope>NUCLEOTIDE SEQUENCE [LARGE SCALE GENOMIC DNA]</scope>
    <source>
        <strain evidence="15 17">ATCC 33924</strain>
    </source>
</reference>
<keyword evidence="3" id="KW-0963">Cytoplasm</keyword>
<dbReference type="Pfam" id="PF03838">
    <property type="entry name" value="RecU"/>
    <property type="match status" value="1"/>
</dbReference>
<dbReference type="AlphaFoldDB" id="A0AAC9MU00"/>
<comment type="cofactor">
    <cofactor evidence="1">
        <name>Mg(2+)</name>
        <dbReference type="ChEBI" id="CHEBI:18420"/>
    </cofactor>
</comment>
<evidence type="ECO:0000313" key="16">
    <source>
        <dbReference type="Proteomes" id="UP000094598"/>
    </source>
</evidence>
<evidence type="ECO:0000256" key="4">
    <source>
        <dbReference type="ARBA" id="ARBA00022722"/>
    </source>
</evidence>
<dbReference type="SUPFAM" id="SSF52980">
    <property type="entry name" value="Restriction endonuclease-like"/>
    <property type="match status" value="1"/>
</dbReference>
<accession>A0AAC9MU00</accession>
<keyword evidence="8 14" id="KW-0378">Hydrolase</keyword>
<dbReference type="GO" id="GO:0006310">
    <property type="term" value="P:DNA recombination"/>
    <property type="evidence" value="ECO:0007669"/>
    <property type="project" value="UniProtKB-KW"/>
</dbReference>
<evidence type="ECO:0000256" key="8">
    <source>
        <dbReference type="ARBA" id="ARBA00022801"/>
    </source>
</evidence>
<evidence type="ECO:0000256" key="7">
    <source>
        <dbReference type="ARBA" id="ARBA00022763"/>
    </source>
</evidence>
<evidence type="ECO:0000256" key="9">
    <source>
        <dbReference type="ARBA" id="ARBA00022842"/>
    </source>
</evidence>
<name>A0AAC9MU00_NEOTH</name>
<comment type="subcellular location">
    <subcellularLocation>
        <location evidence="2">Cytoplasm</location>
    </subcellularLocation>
</comment>
<comment type="similarity">
    <text evidence="12">Belongs to the RecU family.</text>
</comment>
<evidence type="ECO:0000256" key="5">
    <source>
        <dbReference type="ARBA" id="ARBA00022723"/>
    </source>
</evidence>
<dbReference type="GO" id="GO:0005737">
    <property type="term" value="C:cytoplasm"/>
    <property type="evidence" value="ECO:0007669"/>
    <property type="project" value="UniProtKB-SubCell"/>
</dbReference>